<dbReference type="InParanoid" id="A0A409XT70"/>
<gene>
    <name evidence="1" type="ORF">CVT25_007810</name>
</gene>
<evidence type="ECO:0000313" key="1">
    <source>
        <dbReference type="EMBL" id="PPQ93897.1"/>
    </source>
</evidence>
<dbReference type="EMBL" id="NHYD01000581">
    <property type="protein sequence ID" value="PPQ93897.1"/>
    <property type="molecule type" value="Genomic_DNA"/>
</dbReference>
<evidence type="ECO:0000313" key="2">
    <source>
        <dbReference type="Proteomes" id="UP000283269"/>
    </source>
</evidence>
<comment type="caution">
    <text evidence="1">The sequence shown here is derived from an EMBL/GenBank/DDBJ whole genome shotgun (WGS) entry which is preliminary data.</text>
</comment>
<protein>
    <submittedName>
        <fullName evidence="1">Uncharacterized protein</fullName>
    </submittedName>
</protein>
<sequence length="127" mass="14361">MALRVLPRDSDLTVFGQEKRCGSDGISDRAEAAGCLTCRYSRICPVTSILEADGRGRDQVTTRIKAIVLKQDQRLETVYQELEAAFKKSDGEKKASEEVKTGYPWWSRGRQGLQWKRNRDGIPEVVE</sequence>
<proteinExistence type="predicted"/>
<organism evidence="1 2">
    <name type="scientific">Psilocybe cyanescens</name>
    <dbReference type="NCBI Taxonomy" id="93625"/>
    <lineage>
        <taxon>Eukaryota</taxon>
        <taxon>Fungi</taxon>
        <taxon>Dikarya</taxon>
        <taxon>Basidiomycota</taxon>
        <taxon>Agaricomycotina</taxon>
        <taxon>Agaricomycetes</taxon>
        <taxon>Agaricomycetidae</taxon>
        <taxon>Agaricales</taxon>
        <taxon>Agaricineae</taxon>
        <taxon>Strophariaceae</taxon>
        <taxon>Psilocybe</taxon>
    </lineage>
</organism>
<reference evidence="1 2" key="1">
    <citation type="journal article" date="2018" name="Evol. Lett.">
        <title>Horizontal gene cluster transfer increased hallucinogenic mushroom diversity.</title>
        <authorList>
            <person name="Reynolds H.T."/>
            <person name="Vijayakumar V."/>
            <person name="Gluck-Thaler E."/>
            <person name="Korotkin H.B."/>
            <person name="Matheny P.B."/>
            <person name="Slot J.C."/>
        </authorList>
    </citation>
    <scope>NUCLEOTIDE SEQUENCE [LARGE SCALE GENOMIC DNA]</scope>
    <source>
        <strain evidence="1 2">2631</strain>
    </source>
</reference>
<dbReference type="Proteomes" id="UP000283269">
    <property type="component" value="Unassembled WGS sequence"/>
</dbReference>
<accession>A0A409XT70</accession>
<keyword evidence="2" id="KW-1185">Reference proteome</keyword>
<dbReference type="AlphaFoldDB" id="A0A409XT70"/>
<name>A0A409XT70_PSICY</name>